<dbReference type="PANTHER" id="PTHR19836:SF19">
    <property type="entry name" value="SMALL RIBOSOMAL SUBUNIT PROTEIN US14M"/>
    <property type="match status" value="1"/>
</dbReference>
<dbReference type="GO" id="GO:0046872">
    <property type="term" value="F:metal ion binding"/>
    <property type="evidence" value="ECO:0007669"/>
    <property type="project" value="UniProtKB-KW"/>
</dbReference>
<dbReference type="InterPro" id="IPR043140">
    <property type="entry name" value="Ribosomal_uS14_sf"/>
</dbReference>
<reference evidence="8" key="1">
    <citation type="submission" date="2020-04" db="EMBL/GenBank/DDBJ databases">
        <authorList>
            <person name="Zhang T."/>
        </authorList>
    </citation>
    <scope>NUCLEOTIDE SEQUENCE</scope>
    <source>
        <strain evidence="8">HKST-UBA14</strain>
    </source>
</reference>
<dbReference type="AlphaFoldDB" id="A0A955RJP2"/>
<keyword evidence="4" id="KW-0694">RNA-binding</keyword>
<keyword evidence="3" id="KW-0862">Zinc</keyword>
<dbReference type="NCBIfam" id="NF005974">
    <property type="entry name" value="PRK08061.1"/>
    <property type="match status" value="1"/>
</dbReference>
<evidence type="ECO:0000256" key="2">
    <source>
        <dbReference type="ARBA" id="ARBA00022730"/>
    </source>
</evidence>
<evidence type="ECO:0000256" key="5">
    <source>
        <dbReference type="ARBA" id="ARBA00022980"/>
    </source>
</evidence>
<dbReference type="PANTHER" id="PTHR19836">
    <property type="entry name" value="30S RIBOSOMAL PROTEIN S14"/>
    <property type="match status" value="1"/>
</dbReference>
<evidence type="ECO:0000256" key="6">
    <source>
        <dbReference type="ARBA" id="ARBA00023274"/>
    </source>
</evidence>
<dbReference type="InterPro" id="IPR018271">
    <property type="entry name" value="Ribosomal_uS14_CS"/>
</dbReference>
<dbReference type="GO" id="GO:0005737">
    <property type="term" value="C:cytoplasm"/>
    <property type="evidence" value="ECO:0007669"/>
    <property type="project" value="UniProtKB-ARBA"/>
</dbReference>
<dbReference type="EMBL" id="JAGQLK010000214">
    <property type="protein sequence ID" value="MCA9384013.1"/>
    <property type="molecule type" value="Genomic_DNA"/>
</dbReference>
<dbReference type="GO" id="GO:0003735">
    <property type="term" value="F:structural constituent of ribosome"/>
    <property type="evidence" value="ECO:0007669"/>
    <property type="project" value="InterPro"/>
</dbReference>
<dbReference type="InterPro" id="IPR023053">
    <property type="entry name" value="Ribosomal_uS14_bact"/>
</dbReference>
<dbReference type="Proteomes" id="UP000783287">
    <property type="component" value="Unassembled WGS sequence"/>
</dbReference>
<evidence type="ECO:0000256" key="7">
    <source>
        <dbReference type="ARBA" id="ARBA00035167"/>
    </source>
</evidence>
<protein>
    <recommendedName>
        <fullName evidence="7">Small ribosomal subunit protein uS14</fullName>
    </recommendedName>
</protein>
<evidence type="ECO:0000313" key="8">
    <source>
        <dbReference type="EMBL" id="MCA9384013.1"/>
    </source>
</evidence>
<name>A0A955RJP2_9BACT</name>
<dbReference type="PROSITE" id="PS00527">
    <property type="entry name" value="RIBOSOMAL_S14"/>
    <property type="match status" value="1"/>
</dbReference>
<evidence type="ECO:0000313" key="9">
    <source>
        <dbReference type="Proteomes" id="UP000783287"/>
    </source>
</evidence>
<dbReference type="Gene3D" id="4.10.830.10">
    <property type="entry name" value="30s Ribosomal Protein S14, Chain N"/>
    <property type="match status" value="1"/>
</dbReference>
<proteinExistence type="predicted"/>
<organism evidence="8 9">
    <name type="scientific">Candidatus Dojkabacteria bacterium</name>
    <dbReference type="NCBI Taxonomy" id="2099670"/>
    <lineage>
        <taxon>Bacteria</taxon>
        <taxon>Candidatus Dojkabacteria</taxon>
    </lineage>
</organism>
<dbReference type="SUPFAM" id="SSF57716">
    <property type="entry name" value="Glucocorticoid receptor-like (DNA-binding domain)"/>
    <property type="match status" value="1"/>
</dbReference>
<gene>
    <name evidence="8" type="ORF">KC909_06655</name>
</gene>
<dbReference type="GO" id="GO:0006412">
    <property type="term" value="P:translation"/>
    <property type="evidence" value="ECO:0007669"/>
    <property type="project" value="InterPro"/>
</dbReference>
<comment type="caution">
    <text evidence="8">The sequence shown here is derived from an EMBL/GenBank/DDBJ whole genome shotgun (WGS) entry which is preliminary data.</text>
</comment>
<keyword evidence="1" id="KW-0479">Metal-binding</keyword>
<evidence type="ECO:0000256" key="4">
    <source>
        <dbReference type="ARBA" id="ARBA00022884"/>
    </source>
</evidence>
<keyword evidence="5 8" id="KW-0689">Ribosomal protein</keyword>
<keyword evidence="2" id="KW-0699">rRNA-binding</keyword>
<keyword evidence="6" id="KW-0687">Ribonucleoprotein</keyword>
<sequence>MATKAQVAKSKSLKRNAKYPTRSFNRCELCGRARAYHRMFKLCRICLRKRAHAGDIPGMHKASW</sequence>
<dbReference type="GO" id="GO:0019843">
    <property type="term" value="F:rRNA binding"/>
    <property type="evidence" value="ECO:0007669"/>
    <property type="project" value="UniProtKB-KW"/>
</dbReference>
<dbReference type="GO" id="GO:0015935">
    <property type="term" value="C:small ribosomal subunit"/>
    <property type="evidence" value="ECO:0007669"/>
    <property type="project" value="TreeGrafter"/>
</dbReference>
<dbReference type="Pfam" id="PF00253">
    <property type="entry name" value="Ribosomal_S14"/>
    <property type="match status" value="1"/>
</dbReference>
<evidence type="ECO:0000256" key="1">
    <source>
        <dbReference type="ARBA" id="ARBA00022723"/>
    </source>
</evidence>
<evidence type="ECO:0000256" key="3">
    <source>
        <dbReference type="ARBA" id="ARBA00022833"/>
    </source>
</evidence>
<reference evidence="8" key="2">
    <citation type="journal article" date="2021" name="Microbiome">
        <title>Successional dynamics and alternative stable states in a saline activated sludge microbial community over 9 years.</title>
        <authorList>
            <person name="Wang Y."/>
            <person name="Ye J."/>
            <person name="Ju F."/>
            <person name="Liu L."/>
            <person name="Boyd J.A."/>
            <person name="Deng Y."/>
            <person name="Parks D.H."/>
            <person name="Jiang X."/>
            <person name="Yin X."/>
            <person name="Woodcroft B.J."/>
            <person name="Tyson G.W."/>
            <person name="Hugenholtz P."/>
            <person name="Polz M.F."/>
            <person name="Zhang T."/>
        </authorList>
    </citation>
    <scope>NUCLEOTIDE SEQUENCE</scope>
    <source>
        <strain evidence="8">HKST-UBA14</strain>
    </source>
</reference>
<accession>A0A955RJP2</accession>
<dbReference type="InterPro" id="IPR001209">
    <property type="entry name" value="Ribosomal_uS14"/>
</dbReference>